<reference evidence="2" key="1">
    <citation type="submission" date="2021-06" db="EMBL/GenBank/DDBJ databases">
        <title>Comparative genomics, transcriptomics and evolutionary studies reveal genomic signatures of adaptation to plant cell wall in hemibiotrophic fungi.</title>
        <authorList>
            <consortium name="DOE Joint Genome Institute"/>
            <person name="Baroncelli R."/>
            <person name="Diaz J.F."/>
            <person name="Benocci T."/>
            <person name="Peng M."/>
            <person name="Battaglia E."/>
            <person name="Haridas S."/>
            <person name="Andreopoulos W."/>
            <person name="Labutti K."/>
            <person name="Pangilinan J."/>
            <person name="Floch G.L."/>
            <person name="Makela M.R."/>
            <person name="Henrissat B."/>
            <person name="Grigoriev I.V."/>
            <person name="Crouch J.A."/>
            <person name="De Vries R.P."/>
            <person name="Sukno S.A."/>
            <person name="Thon M.R."/>
        </authorList>
    </citation>
    <scope>NUCLEOTIDE SEQUENCE</scope>
    <source>
        <strain evidence="2">CBS 125086</strain>
    </source>
</reference>
<gene>
    <name evidence="2" type="ORF">LY79DRAFT_184960</name>
</gene>
<comment type="caution">
    <text evidence="2">The sequence shown here is derived from an EMBL/GenBank/DDBJ whole genome shotgun (WGS) entry which is preliminary data.</text>
</comment>
<dbReference type="EMBL" id="JAHLJV010000026">
    <property type="protein sequence ID" value="KAK1593345.1"/>
    <property type="molecule type" value="Genomic_DNA"/>
</dbReference>
<dbReference type="RefSeq" id="XP_060414656.1">
    <property type="nucleotide sequence ID" value="XM_060551340.1"/>
</dbReference>
<protein>
    <submittedName>
        <fullName evidence="2">Uncharacterized protein</fullName>
    </submittedName>
</protein>
<sequence>MEETWTGLGLRARCSRHRGSAPYNPLQSEALFQDPSEQMGKPSRQASPPPSLSRKTGALEEWTGRGRILSTANARGKMDPTSCRSRHSVTEDKRRRARRRVEGKLQKMSKEREGDTPSTISQGQSHCQAQCQHQLASQPAAEELVTVVYPGHILDTYAQYVLGYLFSR</sequence>
<evidence type="ECO:0000313" key="2">
    <source>
        <dbReference type="EMBL" id="KAK1593345.1"/>
    </source>
</evidence>
<evidence type="ECO:0000313" key="3">
    <source>
        <dbReference type="Proteomes" id="UP001230504"/>
    </source>
</evidence>
<accession>A0AAD8V6H7</accession>
<feature type="compositionally biased region" description="Basic and acidic residues" evidence="1">
    <location>
        <begin position="88"/>
        <end position="115"/>
    </location>
</feature>
<dbReference type="GeneID" id="85435580"/>
<proteinExistence type="predicted"/>
<feature type="region of interest" description="Disordered" evidence="1">
    <location>
        <begin position="1"/>
        <end position="125"/>
    </location>
</feature>
<name>A0AAD8V6H7_9PEZI</name>
<keyword evidence="3" id="KW-1185">Reference proteome</keyword>
<dbReference type="AlphaFoldDB" id="A0AAD8V6H7"/>
<evidence type="ECO:0000256" key="1">
    <source>
        <dbReference type="SAM" id="MobiDB-lite"/>
    </source>
</evidence>
<organism evidence="2 3">
    <name type="scientific">Colletotrichum navitas</name>
    <dbReference type="NCBI Taxonomy" id="681940"/>
    <lineage>
        <taxon>Eukaryota</taxon>
        <taxon>Fungi</taxon>
        <taxon>Dikarya</taxon>
        <taxon>Ascomycota</taxon>
        <taxon>Pezizomycotina</taxon>
        <taxon>Sordariomycetes</taxon>
        <taxon>Hypocreomycetidae</taxon>
        <taxon>Glomerellales</taxon>
        <taxon>Glomerellaceae</taxon>
        <taxon>Colletotrichum</taxon>
        <taxon>Colletotrichum graminicola species complex</taxon>
    </lineage>
</organism>
<feature type="compositionally biased region" description="Polar residues" evidence="1">
    <location>
        <begin position="116"/>
        <end position="125"/>
    </location>
</feature>
<dbReference type="Proteomes" id="UP001230504">
    <property type="component" value="Unassembled WGS sequence"/>
</dbReference>